<reference evidence="3 4" key="1">
    <citation type="submission" date="2018-01" db="EMBL/GenBank/DDBJ databases">
        <title>Metagenomic assembled genomes from two thermal pools in the Uzon Caldera, Kamchatka, Russia.</title>
        <authorList>
            <person name="Wilkins L."/>
            <person name="Ettinger C."/>
        </authorList>
    </citation>
    <scope>NUCLEOTIDE SEQUENCE [LARGE SCALE GENOMIC DNA]</scope>
    <source>
        <strain evidence="3">ARK-04</strain>
    </source>
</reference>
<feature type="non-terminal residue" evidence="3">
    <location>
        <position position="1"/>
    </location>
</feature>
<gene>
    <name evidence="3" type="ORF">C0169_05485</name>
</gene>
<protein>
    <submittedName>
        <fullName evidence="3">Uncharacterized protein</fullName>
    </submittedName>
</protein>
<comment type="caution">
    <text evidence="3">The sequence shown here is derived from an EMBL/GenBank/DDBJ whole genome shotgun (WGS) entry which is preliminary data.</text>
</comment>
<proteinExistence type="predicted"/>
<dbReference type="InterPro" id="IPR037522">
    <property type="entry name" value="HD_GYP_dom"/>
</dbReference>
<feature type="domain" description="HD-GYP" evidence="2">
    <location>
        <begin position="16"/>
        <end position="212"/>
    </location>
</feature>
<dbReference type="NCBIfam" id="TIGR00277">
    <property type="entry name" value="HDIG"/>
    <property type="match status" value="1"/>
</dbReference>
<dbReference type="Proteomes" id="UP000235619">
    <property type="component" value="Unassembled WGS sequence"/>
</dbReference>
<dbReference type="SUPFAM" id="SSF109604">
    <property type="entry name" value="HD-domain/PDEase-like"/>
    <property type="match status" value="1"/>
</dbReference>
<feature type="domain" description="HD" evidence="1">
    <location>
        <begin position="38"/>
        <end position="160"/>
    </location>
</feature>
<dbReference type="PANTHER" id="PTHR43155">
    <property type="entry name" value="CYCLIC DI-GMP PHOSPHODIESTERASE PA4108-RELATED"/>
    <property type="match status" value="1"/>
</dbReference>
<dbReference type="InterPro" id="IPR006674">
    <property type="entry name" value="HD_domain"/>
</dbReference>
<dbReference type="PANTHER" id="PTHR43155:SF2">
    <property type="entry name" value="CYCLIC DI-GMP PHOSPHODIESTERASE PA4108"/>
    <property type="match status" value="1"/>
</dbReference>
<name>A0A2N7QAH1_9BACT</name>
<evidence type="ECO:0000313" key="3">
    <source>
        <dbReference type="EMBL" id="PMP95365.1"/>
    </source>
</evidence>
<dbReference type="SMART" id="SM00471">
    <property type="entry name" value="HDc"/>
    <property type="match status" value="1"/>
</dbReference>
<dbReference type="AlphaFoldDB" id="A0A2N7QAH1"/>
<evidence type="ECO:0000259" key="1">
    <source>
        <dbReference type="PROSITE" id="PS51831"/>
    </source>
</evidence>
<evidence type="ECO:0000259" key="2">
    <source>
        <dbReference type="PROSITE" id="PS51832"/>
    </source>
</evidence>
<organism evidence="3 4">
    <name type="scientific">Thermodesulfobacterium geofontis</name>
    <dbReference type="NCBI Taxonomy" id="1295609"/>
    <lineage>
        <taxon>Bacteria</taxon>
        <taxon>Pseudomonadati</taxon>
        <taxon>Thermodesulfobacteriota</taxon>
        <taxon>Thermodesulfobacteria</taxon>
        <taxon>Thermodesulfobacteriales</taxon>
        <taxon>Thermodesulfobacteriaceae</taxon>
        <taxon>Thermodesulfobacterium</taxon>
    </lineage>
</organism>
<dbReference type="EMBL" id="PNJD01000335">
    <property type="protein sequence ID" value="PMP95365.1"/>
    <property type="molecule type" value="Genomic_DNA"/>
</dbReference>
<dbReference type="InterPro" id="IPR006675">
    <property type="entry name" value="HDIG_dom"/>
</dbReference>
<dbReference type="InterPro" id="IPR003607">
    <property type="entry name" value="HD/PDEase_dom"/>
</dbReference>
<sequence>RREEKRREEKRRGIALSPILIEAVNIMIKILKAKDPQTLNHQKRVANLCMRIAKEMGFPDEKAKVLFLSGLIHDIGKLVVPSEILAKPGKLTKEEFETIKIHPEVGYKILKGLKFPLTIAEIVYQHHERLNGSGYPRELKNEEILFEARILAVADVVEAMSTPRPYREALKIDIVIEEEILKNSGILYDPEVVKVCFDLYKGKKLENFLERELSEEEILNLLQ</sequence>
<evidence type="ECO:0000313" key="4">
    <source>
        <dbReference type="Proteomes" id="UP000235619"/>
    </source>
</evidence>
<dbReference type="CDD" id="cd00077">
    <property type="entry name" value="HDc"/>
    <property type="match status" value="1"/>
</dbReference>
<dbReference type="PROSITE" id="PS51832">
    <property type="entry name" value="HD_GYP"/>
    <property type="match status" value="1"/>
</dbReference>
<dbReference type="Gene3D" id="1.10.3210.10">
    <property type="entry name" value="Hypothetical protein af1432"/>
    <property type="match status" value="1"/>
</dbReference>
<dbReference type="Pfam" id="PF13487">
    <property type="entry name" value="HD_5"/>
    <property type="match status" value="1"/>
</dbReference>
<accession>A0A2N7QAH1</accession>
<dbReference type="PROSITE" id="PS51831">
    <property type="entry name" value="HD"/>
    <property type="match status" value="1"/>
</dbReference>